<feature type="chain" id="PRO_5042251830" evidence="2">
    <location>
        <begin position="17"/>
        <end position="335"/>
    </location>
</feature>
<comment type="caution">
    <text evidence="5">The sequence shown here is derived from an EMBL/GenBank/DDBJ whole genome shotgun (WGS) entry which is preliminary data.</text>
</comment>
<sequence>MFSLWIWVNVFWVAEGQLYSHSFVSKAMCSLATRKVQGCAQLQPGVFSAINECLLTCNAGCKGVSFNSEGCFHHTRCTVEPVCATNPNGSVMFEKQSPCLNNGQWDDLLDTCQCNGGFVGQICERYASSCYELTQFGYAFAEHEVVLQLSTDSIPVRTLCDLTFIFKQNTYLFKSSGNLRPRCRSWKEYKHGFWFDAENFWIGLDNMKILNKDLNVVYLETRVNNIPYGYRYSNFSLSPENLGFSFVFKSAITFNFLSGHVDCLSPVQATPFSSIDKDQDRDTNQNCASLNGAGWWWSTCAALCNPLGSWSDRRMGGLNMKDGRDYVIAMHYSSI</sequence>
<keyword evidence="1" id="KW-0245">EGF-like domain</keyword>
<dbReference type="InterPro" id="IPR002181">
    <property type="entry name" value="Fibrinogen_a/b/g_C_dom"/>
</dbReference>
<dbReference type="PROSITE" id="PS51406">
    <property type="entry name" value="FIBRINOGEN_C_2"/>
    <property type="match status" value="1"/>
</dbReference>
<dbReference type="PANTHER" id="PTHR19143">
    <property type="entry name" value="FIBRINOGEN/TENASCIN/ANGIOPOEITIN"/>
    <property type="match status" value="1"/>
</dbReference>
<dbReference type="EMBL" id="JASAOG010000016">
    <property type="protein sequence ID" value="KAK0064820.1"/>
    <property type="molecule type" value="Genomic_DNA"/>
</dbReference>
<dbReference type="PROSITE" id="PS50026">
    <property type="entry name" value="EGF_3"/>
    <property type="match status" value="1"/>
</dbReference>
<dbReference type="SUPFAM" id="SSF56496">
    <property type="entry name" value="Fibrinogen C-terminal domain-like"/>
    <property type="match status" value="1"/>
</dbReference>
<feature type="signal peptide" evidence="2">
    <location>
        <begin position="1"/>
        <end position="16"/>
    </location>
</feature>
<dbReference type="InterPro" id="IPR014716">
    <property type="entry name" value="Fibrinogen_a/b/g_C_1"/>
</dbReference>
<dbReference type="InterPro" id="IPR050373">
    <property type="entry name" value="Fibrinogen_C-term_domain"/>
</dbReference>
<keyword evidence="6" id="KW-1185">Reference proteome</keyword>
<dbReference type="InterPro" id="IPR036056">
    <property type="entry name" value="Fibrinogen-like_C"/>
</dbReference>
<evidence type="ECO:0000313" key="5">
    <source>
        <dbReference type="EMBL" id="KAK0064820.1"/>
    </source>
</evidence>
<feature type="domain" description="Fibrinogen C-terminal" evidence="4">
    <location>
        <begin position="121"/>
        <end position="335"/>
    </location>
</feature>
<evidence type="ECO:0000259" key="3">
    <source>
        <dbReference type="PROSITE" id="PS50026"/>
    </source>
</evidence>
<dbReference type="Gene3D" id="4.10.530.10">
    <property type="entry name" value="Gamma-fibrinogen Carboxyl Terminal Fragment, domain 2"/>
    <property type="match status" value="1"/>
</dbReference>
<keyword evidence="2" id="KW-0732">Signal</keyword>
<evidence type="ECO:0000259" key="4">
    <source>
        <dbReference type="PROSITE" id="PS51406"/>
    </source>
</evidence>
<dbReference type="Gene3D" id="3.90.215.10">
    <property type="entry name" value="Gamma Fibrinogen, chain A, domain 1"/>
    <property type="match status" value="1"/>
</dbReference>
<evidence type="ECO:0000256" key="2">
    <source>
        <dbReference type="SAM" id="SignalP"/>
    </source>
</evidence>
<reference evidence="5" key="1">
    <citation type="journal article" date="2023" name="PLoS Negl. Trop. Dis.">
        <title>A genome sequence for Biomphalaria pfeifferi, the major vector snail for the human-infecting parasite Schistosoma mansoni.</title>
        <authorList>
            <person name="Bu L."/>
            <person name="Lu L."/>
            <person name="Laidemitt M.R."/>
            <person name="Zhang S.M."/>
            <person name="Mutuku M."/>
            <person name="Mkoji G."/>
            <person name="Steinauer M."/>
            <person name="Loker E.S."/>
        </authorList>
    </citation>
    <scope>NUCLEOTIDE SEQUENCE</scope>
    <source>
        <strain evidence="5">KasaAsao</strain>
    </source>
</reference>
<proteinExistence type="predicted"/>
<name>A0AAD8FHS3_BIOPF</name>
<accession>A0AAD8FHS3</accession>
<dbReference type="PROSITE" id="PS00022">
    <property type="entry name" value="EGF_1"/>
    <property type="match status" value="1"/>
</dbReference>
<dbReference type="PROSITE" id="PS01186">
    <property type="entry name" value="EGF_2"/>
    <property type="match status" value="1"/>
</dbReference>
<feature type="domain" description="EGF-like" evidence="3">
    <location>
        <begin position="91"/>
        <end position="124"/>
    </location>
</feature>
<evidence type="ECO:0000256" key="1">
    <source>
        <dbReference type="PROSITE-ProRule" id="PRU00076"/>
    </source>
</evidence>
<keyword evidence="1" id="KW-1015">Disulfide bond</keyword>
<feature type="disulfide bond" evidence="1">
    <location>
        <begin position="114"/>
        <end position="123"/>
    </location>
</feature>
<evidence type="ECO:0000313" key="6">
    <source>
        <dbReference type="Proteomes" id="UP001233172"/>
    </source>
</evidence>
<organism evidence="5 6">
    <name type="scientific">Biomphalaria pfeifferi</name>
    <name type="common">Bloodfluke planorb</name>
    <name type="synonym">Freshwater snail</name>
    <dbReference type="NCBI Taxonomy" id="112525"/>
    <lineage>
        <taxon>Eukaryota</taxon>
        <taxon>Metazoa</taxon>
        <taxon>Spiralia</taxon>
        <taxon>Lophotrochozoa</taxon>
        <taxon>Mollusca</taxon>
        <taxon>Gastropoda</taxon>
        <taxon>Heterobranchia</taxon>
        <taxon>Euthyneura</taxon>
        <taxon>Panpulmonata</taxon>
        <taxon>Hygrophila</taxon>
        <taxon>Lymnaeoidea</taxon>
        <taxon>Planorbidae</taxon>
        <taxon>Biomphalaria</taxon>
    </lineage>
</organism>
<dbReference type="Pfam" id="PF00147">
    <property type="entry name" value="Fibrinogen_C"/>
    <property type="match status" value="1"/>
</dbReference>
<protein>
    <submittedName>
        <fullName evidence="5">BpFReM3</fullName>
    </submittedName>
</protein>
<dbReference type="SMART" id="SM00186">
    <property type="entry name" value="FBG"/>
    <property type="match status" value="1"/>
</dbReference>
<dbReference type="AlphaFoldDB" id="A0AAD8FHS3"/>
<comment type="caution">
    <text evidence="1">Lacks conserved residue(s) required for the propagation of feature annotation.</text>
</comment>
<dbReference type="InterPro" id="IPR000742">
    <property type="entry name" value="EGF"/>
</dbReference>
<gene>
    <name evidence="5" type="ORF">Bpfe_005909</name>
</gene>
<reference evidence="5" key="2">
    <citation type="submission" date="2023-04" db="EMBL/GenBank/DDBJ databases">
        <authorList>
            <person name="Bu L."/>
            <person name="Lu L."/>
            <person name="Laidemitt M.R."/>
            <person name="Zhang S.M."/>
            <person name="Mutuku M."/>
            <person name="Mkoji G."/>
            <person name="Steinauer M."/>
            <person name="Loker E.S."/>
        </authorList>
    </citation>
    <scope>NUCLEOTIDE SEQUENCE</scope>
    <source>
        <strain evidence="5">KasaAsao</strain>
        <tissue evidence="5">Whole Snail</tissue>
    </source>
</reference>
<dbReference type="Proteomes" id="UP001233172">
    <property type="component" value="Unassembled WGS sequence"/>
</dbReference>